<evidence type="ECO:0000259" key="7">
    <source>
        <dbReference type="Pfam" id="PF14322"/>
    </source>
</evidence>
<evidence type="ECO:0000256" key="4">
    <source>
        <dbReference type="ARBA" id="ARBA00023136"/>
    </source>
</evidence>
<gene>
    <name evidence="8" type="ORF">DHW03_16105</name>
</gene>
<proteinExistence type="inferred from homology"/>
<keyword evidence="9" id="KW-1185">Reference proteome</keyword>
<evidence type="ECO:0000259" key="6">
    <source>
        <dbReference type="Pfam" id="PF07980"/>
    </source>
</evidence>
<dbReference type="EMBL" id="QGNZ01000004">
    <property type="protein sequence ID" value="PWS26660.1"/>
    <property type="molecule type" value="Genomic_DNA"/>
</dbReference>
<protein>
    <submittedName>
        <fullName evidence="8">RagB/SusD family nutrient uptake outer membrane protein</fullName>
    </submittedName>
</protein>
<organism evidence="8 9">
    <name type="scientific">Pedobacter yonginense</name>
    <dbReference type="NCBI Taxonomy" id="651869"/>
    <lineage>
        <taxon>Bacteria</taxon>
        <taxon>Pseudomonadati</taxon>
        <taxon>Bacteroidota</taxon>
        <taxon>Sphingobacteriia</taxon>
        <taxon>Sphingobacteriales</taxon>
        <taxon>Sphingobacteriaceae</taxon>
        <taxon>Pedobacter</taxon>
    </lineage>
</organism>
<comment type="subcellular location">
    <subcellularLocation>
        <location evidence="1">Cell outer membrane</location>
    </subcellularLocation>
</comment>
<dbReference type="Pfam" id="PF14322">
    <property type="entry name" value="SusD-like_3"/>
    <property type="match status" value="1"/>
</dbReference>
<name>A0A317EIJ9_9SPHI</name>
<keyword evidence="3" id="KW-0732">Signal</keyword>
<dbReference type="SUPFAM" id="SSF48452">
    <property type="entry name" value="TPR-like"/>
    <property type="match status" value="1"/>
</dbReference>
<dbReference type="Proteomes" id="UP000245379">
    <property type="component" value="Unassembled WGS sequence"/>
</dbReference>
<dbReference type="Gene3D" id="1.25.40.390">
    <property type="match status" value="1"/>
</dbReference>
<reference evidence="8 9" key="1">
    <citation type="submission" date="2018-05" db="EMBL/GenBank/DDBJ databases">
        <title>Pedobacter paludis sp. nov., isolated from wetland soil.</title>
        <authorList>
            <person name="Zhang Y."/>
            <person name="Wang G."/>
        </authorList>
    </citation>
    <scope>NUCLEOTIDE SEQUENCE [LARGE SCALE GENOMIC DNA]</scope>
    <source>
        <strain evidence="8 9">KCTC22721</strain>
    </source>
</reference>
<evidence type="ECO:0000256" key="1">
    <source>
        <dbReference type="ARBA" id="ARBA00004442"/>
    </source>
</evidence>
<evidence type="ECO:0000256" key="5">
    <source>
        <dbReference type="ARBA" id="ARBA00023237"/>
    </source>
</evidence>
<feature type="domain" description="SusD-like N-terminal" evidence="7">
    <location>
        <begin position="99"/>
        <end position="219"/>
    </location>
</feature>
<dbReference type="InterPro" id="IPR011990">
    <property type="entry name" value="TPR-like_helical_dom_sf"/>
</dbReference>
<feature type="domain" description="RagB/SusD" evidence="6">
    <location>
        <begin position="275"/>
        <end position="591"/>
    </location>
</feature>
<keyword evidence="5" id="KW-0998">Cell outer membrane</keyword>
<dbReference type="Pfam" id="PF07980">
    <property type="entry name" value="SusD_RagB"/>
    <property type="match status" value="1"/>
</dbReference>
<dbReference type="InterPro" id="IPR033985">
    <property type="entry name" value="SusD-like_N"/>
</dbReference>
<dbReference type="AlphaFoldDB" id="A0A317EIJ9"/>
<comment type="caution">
    <text evidence="8">The sequence shown here is derived from an EMBL/GenBank/DDBJ whole genome shotgun (WGS) entry which is preliminary data.</text>
</comment>
<comment type="similarity">
    <text evidence="2">Belongs to the SusD family.</text>
</comment>
<evidence type="ECO:0000256" key="2">
    <source>
        <dbReference type="ARBA" id="ARBA00006275"/>
    </source>
</evidence>
<dbReference type="OrthoDB" id="5694214at2"/>
<accession>A0A317EIJ9</accession>
<evidence type="ECO:0000256" key="3">
    <source>
        <dbReference type="ARBA" id="ARBA00022729"/>
    </source>
</evidence>
<dbReference type="RefSeq" id="WP_109927218.1">
    <property type="nucleotide sequence ID" value="NZ_QGNZ01000004.1"/>
</dbReference>
<dbReference type="InterPro" id="IPR012944">
    <property type="entry name" value="SusD_RagB_dom"/>
</dbReference>
<evidence type="ECO:0000313" key="9">
    <source>
        <dbReference type="Proteomes" id="UP000245379"/>
    </source>
</evidence>
<evidence type="ECO:0000313" key="8">
    <source>
        <dbReference type="EMBL" id="PWS26660.1"/>
    </source>
</evidence>
<keyword evidence="4" id="KW-0472">Membrane</keyword>
<dbReference type="PROSITE" id="PS51257">
    <property type="entry name" value="PROKAR_LIPOPROTEIN"/>
    <property type="match status" value="1"/>
</dbReference>
<sequence length="591" mass="64960">MKKIFYIIIIIGLGFSSCKKTLDLQPLDTVSSTNFLTNEAEIKLGLSGVYNGAQWNYGATNTPLLKRIEAATDFCLSRKGSDQEDLMALGDNGPFVNGNGIPTSAWSNAYTLISRANSFLEGIKAGQAATPAAAYNRMRAEALVLRAWSYYHLMAWFGDVPFITAPLAPSDYETQTRVAKATIADRLYADLDEAWNNLPAQNDRGRVNKGVAYGLKAKIAMLTKNYTLAAAASKAVIDANIYSLNPNFMNLFSLAGQNANAGNEILFMTQLPSDNANPLSYLQIGLLPRQVLGTSGNNYPTQALIDKFECTDGKRIDQSPIYDPANPSRNRDKRLGWTIFMPGDEMNVATGANVSLPYQNPVQRIQYNIYTDVVIRYNWTTNTFVNVAGNPDYVSSSNSVWQFGSTGSVGGVGYCWRKYIDPAQNAFAGKSGYILMRYADILLTYAEAKIELNQIDGTVSSAINLVRTRAGQPALSAISQDSYRQLVRRERGVEFAMEGIRYIDLIRWGIYNEAVNGPIVGAAKIPTDVPAIPTFTAGTKDLNDIPDYTASAAKRISSRNQTRLTTPKHTLWPIPQGEIDKNQNLTQNPGW</sequence>
<dbReference type="GO" id="GO:0009279">
    <property type="term" value="C:cell outer membrane"/>
    <property type="evidence" value="ECO:0007669"/>
    <property type="project" value="UniProtKB-SubCell"/>
</dbReference>